<feature type="coiled-coil region" evidence="1">
    <location>
        <begin position="111"/>
        <end position="142"/>
    </location>
</feature>
<evidence type="ECO:0000313" key="5">
    <source>
        <dbReference type="Proteomes" id="UP001595843"/>
    </source>
</evidence>
<sequence length="1040" mass="121285">MKLRMFGESMARIIYAEEKLEKPEPTEQFKRLKRLHLEGELPQEVLGMFQSLRKKGNKAVHDFVGTFEEARELLKIAYKLGVWFMQTYGDWKFEPVGYQEPEPVPEPDEVRRELEAKFQREKEQLERKYERELERTREKNRTRQDILERRRKARSAVNSLDLTEEETRRIIDSQLQQAGWEADSRHLRYASGARPQKGKNLAIAEWPTAHGEADYALFAGLKLVGLVEAKKMSKDIPSYLEQAKKYARAVVPISSEEITGPWGDYRVPFIFATNGREYFEQVEEKSGIWYLDLRRRSNQSRALPAWFSPQDLLEKLEQDEEQAQSLLKDEPLSYLDLRPYQYEAIQAVEKGIRDGRRKILLAMATGTGKTRTAIGLVYRLIKTKAFRRILFLVDRNALGKQAEDAFAESPLENFRSFTQIFELQGLKDKEPNPETKVHIQTVQGMIHRLFKDPEQKRVPSVGLYDCIIVDEAHRGYKLDKEMSETEILFRDQQDYVSQYRRVLDYFDAVKIGLTATPAYHTQRIFGSPIYQYTYTDGVVEGFLIDHTPPHQVTTKLAKEGIRWEVGESVEVFDADRFTVETIDALKDEVNIELDQFNKAVLTESFNDTVLDELAQYIDLENGKKALIFAASDKHADQVVKILKKKLAEYEGEEDDRAVMKITSSIHDPLGTLKRFQNEEYPKVAVTVDLLTTGVDVPEICTLVFLRRVKSRILYEQMMGRATRPCERVGKEHFEIWDPVRLYEALEPFSQMKPATAKPQTSFSQLVTEMREVDDLEAKKQYSNTLVAKLSRKRRFFQEEDRQRFRDCCGQDVEEVLGWLREADPEEIADKLVQEELLLEFLDQRTPQPRRQYISKHEDQLLAHGRGYGNAEKPEEYLEGFRRFLQENENRIPALRLVCQRPSDLTRESLKDLTRELAKAGYKVTKLRTAWSEVTNEEIAADLVGFIRQQMLREPLVSHEERVRGVMNRIRRSRSWTPKQKRWLGWIEKILIHESVLGPKAEEVFDDKLFEEYGGFQRAEKVFGKGEVQTLLNQINRDLFA</sequence>
<dbReference type="Pfam" id="PF08463">
    <property type="entry name" value="EcoEI_R_C"/>
    <property type="match status" value="1"/>
</dbReference>
<evidence type="ECO:0000313" key="4">
    <source>
        <dbReference type="EMBL" id="MFC4076168.1"/>
    </source>
</evidence>
<gene>
    <name evidence="4" type="primary">hsdR</name>
    <name evidence="4" type="ORF">ACFOUO_05020</name>
</gene>
<dbReference type="NCBIfam" id="NF008521">
    <property type="entry name" value="PRK11448.1"/>
    <property type="match status" value="1"/>
</dbReference>
<dbReference type="InterPro" id="IPR006935">
    <property type="entry name" value="Helicase/UvrB_N"/>
</dbReference>
<dbReference type="InterPro" id="IPR027417">
    <property type="entry name" value="P-loop_NTPase"/>
</dbReference>
<name>A0ABV8JBB3_9BACL</name>
<dbReference type="CDD" id="cd18799">
    <property type="entry name" value="SF2_C_EcoAI-like"/>
    <property type="match status" value="1"/>
</dbReference>
<organism evidence="4 5">
    <name type="scientific">Salinithrix halophila</name>
    <dbReference type="NCBI Taxonomy" id="1485204"/>
    <lineage>
        <taxon>Bacteria</taxon>
        <taxon>Bacillati</taxon>
        <taxon>Bacillota</taxon>
        <taxon>Bacilli</taxon>
        <taxon>Bacillales</taxon>
        <taxon>Thermoactinomycetaceae</taxon>
        <taxon>Salinithrix</taxon>
    </lineage>
</organism>
<keyword evidence="4" id="KW-0378">Hydrolase</keyword>
<dbReference type="EMBL" id="JBHSAP010000007">
    <property type="protein sequence ID" value="MFC4076168.1"/>
    <property type="molecule type" value="Genomic_DNA"/>
</dbReference>
<dbReference type="CDD" id="cd18032">
    <property type="entry name" value="DEXHc_RE_I_III_res"/>
    <property type="match status" value="1"/>
</dbReference>
<dbReference type="PANTHER" id="PTHR47396">
    <property type="entry name" value="TYPE I RESTRICTION ENZYME ECOKI R PROTEIN"/>
    <property type="match status" value="1"/>
</dbReference>
<dbReference type="Gene3D" id="3.40.50.300">
    <property type="entry name" value="P-loop containing nucleotide triphosphate hydrolases"/>
    <property type="match status" value="2"/>
</dbReference>
<accession>A0ABV8JBB3</accession>
<comment type="caution">
    <text evidence="4">The sequence shown here is derived from an EMBL/GenBank/DDBJ whole genome shotgun (WGS) entry which is preliminary data.</text>
</comment>
<dbReference type="InterPro" id="IPR014001">
    <property type="entry name" value="Helicase_ATP-bd"/>
</dbReference>
<keyword evidence="1" id="KW-0175">Coiled coil</keyword>
<dbReference type="InterPro" id="IPR013670">
    <property type="entry name" value="EcoEI_R_C_dom"/>
</dbReference>
<dbReference type="Proteomes" id="UP001595843">
    <property type="component" value="Unassembled WGS sequence"/>
</dbReference>
<evidence type="ECO:0000259" key="2">
    <source>
        <dbReference type="PROSITE" id="PS51192"/>
    </source>
</evidence>
<dbReference type="PANTHER" id="PTHR47396:SF1">
    <property type="entry name" value="ATP-DEPENDENT HELICASE IRC3-RELATED"/>
    <property type="match status" value="1"/>
</dbReference>
<reference evidence="5" key="1">
    <citation type="journal article" date="2019" name="Int. J. Syst. Evol. Microbiol.">
        <title>The Global Catalogue of Microorganisms (GCM) 10K type strain sequencing project: providing services to taxonomists for standard genome sequencing and annotation.</title>
        <authorList>
            <consortium name="The Broad Institute Genomics Platform"/>
            <consortium name="The Broad Institute Genome Sequencing Center for Infectious Disease"/>
            <person name="Wu L."/>
            <person name="Ma J."/>
        </authorList>
    </citation>
    <scope>NUCLEOTIDE SEQUENCE [LARGE SCALE GENOMIC DNA]</scope>
    <source>
        <strain evidence="5">IBRC-M 10813</strain>
    </source>
</reference>
<evidence type="ECO:0000256" key="1">
    <source>
        <dbReference type="SAM" id="Coils"/>
    </source>
</evidence>
<keyword evidence="4" id="KW-0540">Nuclease</keyword>
<dbReference type="PROSITE" id="PS51192">
    <property type="entry name" value="HELICASE_ATP_BIND_1"/>
    <property type="match status" value="1"/>
</dbReference>
<dbReference type="InterPro" id="IPR001650">
    <property type="entry name" value="Helicase_C-like"/>
</dbReference>
<evidence type="ECO:0000259" key="3">
    <source>
        <dbReference type="PROSITE" id="PS51194"/>
    </source>
</evidence>
<feature type="domain" description="Helicase C-terminal" evidence="3">
    <location>
        <begin position="612"/>
        <end position="773"/>
    </location>
</feature>
<dbReference type="EC" id="3.1.21.3" evidence="4"/>
<dbReference type="SUPFAM" id="SSF52540">
    <property type="entry name" value="P-loop containing nucleoside triphosphate hydrolases"/>
    <property type="match status" value="1"/>
</dbReference>
<protein>
    <submittedName>
        <fullName evidence="4">Type I restriction-modification system endonuclease</fullName>
        <ecNumber evidence="4">3.1.21.3</ecNumber>
    </submittedName>
</protein>
<dbReference type="GO" id="GO:0009035">
    <property type="term" value="F:type I site-specific deoxyribonuclease activity"/>
    <property type="evidence" value="ECO:0007669"/>
    <property type="project" value="UniProtKB-EC"/>
</dbReference>
<dbReference type="PROSITE" id="PS51194">
    <property type="entry name" value="HELICASE_CTER"/>
    <property type="match status" value="1"/>
</dbReference>
<feature type="domain" description="Helicase ATP-binding" evidence="2">
    <location>
        <begin position="350"/>
        <end position="535"/>
    </location>
</feature>
<dbReference type="SMART" id="SM00487">
    <property type="entry name" value="DEXDc"/>
    <property type="match status" value="1"/>
</dbReference>
<dbReference type="SMART" id="SM00490">
    <property type="entry name" value="HELICc"/>
    <property type="match status" value="1"/>
</dbReference>
<keyword evidence="4" id="KW-0255">Endonuclease</keyword>
<keyword evidence="5" id="KW-1185">Reference proteome</keyword>
<proteinExistence type="predicted"/>
<dbReference type="Pfam" id="PF00271">
    <property type="entry name" value="Helicase_C"/>
    <property type="match status" value="1"/>
</dbReference>
<dbReference type="Pfam" id="PF04851">
    <property type="entry name" value="ResIII"/>
    <property type="match status" value="1"/>
</dbReference>
<dbReference type="Gene3D" id="3.90.1570.30">
    <property type="match status" value="1"/>
</dbReference>
<dbReference type="InterPro" id="IPR050742">
    <property type="entry name" value="Helicase_Restrict-Modif_Enz"/>
</dbReference>